<name>A0A0D2PG10_HYPSF</name>
<proteinExistence type="predicted"/>
<dbReference type="Proteomes" id="UP000054270">
    <property type="component" value="Unassembled WGS sequence"/>
</dbReference>
<sequence length="257" mass="27626">MARFYSESRRSMRSPADMVYEGTFMTQTPVVVLSARRVARTRLTNVSAAHGHVRPGVPVSCSATTQPLAPSALTPGASTAFQIKDIAPAPPLPLRAAPRINTAQPSVALRSHTRAPALSALHSAPHTAAPPPWSNLKLPYAPVLPRLPRTALPSPRHLRLLRLLQTACVVSAPVPPPPIPACPARPPARARCVPNHEARPPAYPTHRSPLALAPPSSPQCMRRRRARPAVALPTPARGSTRQGAFYSQPRHAAQRRL</sequence>
<dbReference type="AlphaFoldDB" id="A0A0D2PG10"/>
<dbReference type="EMBL" id="KN817582">
    <property type="protein sequence ID" value="KJA19050.1"/>
    <property type="molecule type" value="Genomic_DNA"/>
</dbReference>
<accession>A0A0D2PG10</accession>
<evidence type="ECO:0000313" key="3">
    <source>
        <dbReference type="Proteomes" id="UP000054270"/>
    </source>
</evidence>
<feature type="region of interest" description="Disordered" evidence="1">
    <location>
        <begin position="195"/>
        <end position="257"/>
    </location>
</feature>
<evidence type="ECO:0000313" key="2">
    <source>
        <dbReference type="EMBL" id="KJA19050.1"/>
    </source>
</evidence>
<gene>
    <name evidence="2" type="ORF">HYPSUDRAFT_217883</name>
</gene>
<reference evidence="3" key="1">
    <citation type="submission" date="2014-04" db="EMBL/GenBank/DDBJ databases">
        <title>Evolutionary Origins and Diversification of the Mycorrhizal Mutualists.</title>
        <authorList>
            <consortium name="DOE Joint Genome Institute"/>
            <consortium name="Mycorrhizal Genomics Consortium"/>
            <person name="Kohler A."/>
            <person name="Kuo A."/>
            <person name="Nagy L.G."/>
            <person name="Floudas D."/>
            <person name="Copeland A."/>
            <person name="Barry K.W."/>
            <person name="Cichocki N."/>
            <person name="Veneault-Fourrey C."/>
            <person name="LaButti K."/>
            <person name="Lindquist E.A."/>
            <person name="Lipzen A."/>
            <person name="Lundell T."/>
            <person name="Morin E."/>
            <person name="Murat C."/>
            <person name="Riley R."/>
            <person name="Ohm R."/>
            <person name="Sun H."/>
            <person name="Tunlid A."/>
            <person name="Henrissat B."/>
            <person name="Grigoriev I.V."/>
            <person name="Hibbett D.S."/>
            <person name="Martin F."/>
        </authorList>
    </citation>
    <scope>NUCLEOTIDE SEQUENCE [LARGE SCALE GENOMIC DNA]</scope>
    <source>
        <strain evidence="3">FD-334 SS-4</strain>
    </source>
</reference>
<organism evidence="2 3">
    <name type="scientific">Hypholoma sublateritium (strain FD-334 SS-4)</name>
    <dbReference type="NCBI Taxonomy" id="945553"/>
    <lineage>
        <taxon>Eukaryota</taxon>
        <taxon>Fungi</taxon>
        <taxon>Dikarya</taxon>
        <taxon>Basidiomycota</taxon>
        <taxon>Agaricomycotina</taxon>
        <taxon>Agaricomycetes</taxon>
        <taxon>Agaricomycetidae</taxon>
        <taxon>Agaricales</taxon>
        <taxon>Agaricineae</taxon>
        <taxon>Strophariaceae</taxon>
        <taxon>Hypholoma</taxon>
    </lineage>
</organism>
<evidence type="ECO:0000256" key="1">
    <source>
        <dbReference type="SAM" id="MobiDB-lite"/>
    </source>
</evidence>
<keyword evidence="3" id="KW-1185">Reference proteome</keyword>
<protein>
    <submittedName>
        <fullName evidence="2">Uncharacterized protein</fullName>
    </submittedName>
</protein>
<feature type="compositionally biased region" description="Low complexity" evidence="1">
    <location>
        <begin position="228"/>
        <end position="237"/>
    </location>
</feature>